<evidence type="ECO:0000313" key="2">
    <source>
        <dbReference type="Proteomes" id="UP000827813"/>
    </source>
</evidence>
<dbReference type="EMBL" id="MZ130486">
    <property type="protein sequence ID" value="QWM90164.1"/>
    <property type="molecule type" value="Genomic_DNA"/>
</dbReference>
<sequence>MKGFNYINTEYVPTVDLNTLGNTFNTLEQGHKEAIKTASNLQAEMAKLELNEAENEWRQQKISEIQQLVDNNTVFGNSAAALDDIVIKAGNLASDAGMIGRLQAQKDYTDFKNRVINDKTLPEDYKEYFLEKNPYYYKDIVDEKTGKVISGTKWSPTTSPTAVVDLSSLISKGLQWAARESGSYNQVRWLDKNGNPTTDPNEVFDGEYYDDTTHTFEKLDRSKIEAGIRAAIESTPGAKESLQQDYDIALWKHKKAINATKGKYNIVSDVTDDNGITLSPQQYLNKRISPALYAAEYYNTTRKTTYGNGLKTYKAAEQAAETARKNAKLNEEYIKSLNRTSDTKPITLNYNMTAELMGEKQNIQNGLYNLFKSVVGRDVNIDMTNASANGWKNTLERAYLIFKNNGATEQQLRDFKVKSSELLRKYNETTMNYDNLTKDLNENDKYLVDYIDRMKNGGSFNKDNPYDQELLKNIEYKYGDKGQYYDVSFGNTEQYNQVIQILNADNNLTDIGFNTGRKEVNGKSVNYIRLPKEYYQNMLLLANATNAVIKGNLSEISIQILDSEYNPIIKEIPYGIAPNVKERIIAANNMSPKSLIDLSTNFIKQQEKISTKLDNYDEITIGHQSLPGETNYQQLLLHQLNTGQIDEKEYRLRFNIDQEELRRKTIAHGFGNTKMFTVEDNDGYGTFKEITNTKDREDEGNKIISAVGNGRAVFNSAHNPFFGTGTNITIYPTLDSNGKPTGIPKTYFIPGLVNDEAQEAFENSPYTKVSDHIAKMDAYAMTSNLSESSETPTLGAQQLIANGNNIFTYKNGNTAININREAAVDIYSAMNEYIDIQNNFVQGNLQLDNENAIERLDGRIFEIAKTITTSIGRPDLLERYYAVLSKDLGSKLNI</sequence>
<accession>A0AAE7RXX6</accession>
<evidence type="ECO:0000313" key="1">
    <source>
        <dbReference type="EMBL" id="QWM90164.1"/>
    </source>
</evidence>
<dbReference type="KEGG" id="vg:75691299"/>
<dbReference type="Proteomes" id="UP000827813">
    <property type="component" value="Segment"/>
</dbReference>
<protein>
    <submittedName>
        <fullName evidence="1">Uncharacterized protein</fullName>
    </submittedName>
</protein>
<organism evidence="1 2">
    <name type="scientific">uncultured phage cr9_1</name>
    <dbReference type="NCBI Taxonomy" id="2986400"/>
    <lineage>
        <taxon>Viruses</taxon>
        <taxon>Duplodnaviria</taxon>
        <taxon>Heunggongvirae</taxon>
        <taxon>Uroviricota</taxon>
        <taxon>Caudoviricetes</taxon>
        <taxon>Crassvirales</taxon>
        <taxon>Intestiviridae</taxon>
        <taxon>Crudevirinae</taxon>
        <taxon>Dabirmavirus</taxon>
        <taxon>Dabirmavirus hominis</taxon>
    </lineage>
</organism>
<dbReference type="RefSeq" id="YP_010359736.1">
    <property type="nucleotide sequence ID" value="NC_062776.1"/>
</dbReference>
<gene>
    <name evidence="1" type="primary">gp_23097</name>
</gene>
<proteinExistence type="predicted"/>
<name>A0AAE7RXX6_9CAUD</name>
<dbReference type="GeneID" id="75691299"/>
<keyword evidence="2" id="KW-1185">Reference proteome</keyword>
<reference evidence="1 2" key="1">
    <citation type="submission" date="2021-04" db="EMBL/GenBank/DDBJ databases">
        <authorList>
            <person name="Shkoporov A.N."/>
            <person name="Stockdale S.R."/>
            <person name="Guerin E."/>
            <person name="Ross R.P."/>
            <person name="Hill C."/>
        </authorList>
    </citation>
    <scope>NUCLEOTIDE SEQUENCE [LARGE SCALE GENOMIC DNA]</scope>
    <source>
        <strain evidence="2">cr9_1</strain>
    </source>
</reference>